<keyword evidence="3 6" id="KW-0812">Transmembrane</keyword>
<dbReference type="Proteomes" id="UP000077315">
    <property type="component" value="Unassembled WGS sequence"/>
</dbReference>
<keyword evidence="4 6" id="KW-1133">Transmembrane helix</keyword>
<dbReference type="GO" id="GO:0016020">
    <property type="term" value="C:membrane"/>
    <property type="evidence" value="ECO:0007669"/>
    <property type="project" value="UniProtKB-SubCell"/>
</dbReference>
<dbReference type="RefSeq" id="XP_018291183.1">
    <property type="nucleotide sequence ID" value="XM_018443339.1"/>
</dbReference>
<name>A0A162U843_PHYB8</name>
<evidence type="ECO:0000256" key="6">
    <source>
        <dbReference type="SAM" id="Phobius"/>
    </source>
</evidence>
<dbReference type="InterPro" id="IPR018247">
    <property type="entry name" value="EF_Hand_1_Ca_BS"/>
</dbReference>
<dbReference type="EMBL" id="KV440981">
    <property type="protein sequence ID" value="OAD73143.1"/>
    <property type="molecule type" value="Genomic_DNA"/>
</dbReference>
<dbReference type="PANTHER" id="PTHR21346:SF10">
    <property type="entry name" value="TRANSMEMBRANE PROTEIN"/>
    <property type="match status" value="1"/>
</dbReference>
<evidence type="ECO:0000313" key="8">
    <source>
        <dbReference type="Proteomes" id="UP000077315"/>
    </source>
</evidence>
<feature type="transmembrane region" description="Helical" evidence="6">
    <location>
        <begin position="157"/>
        <end position="174"/>
    </location>
</feature>
<dbReference type="Pfam" id="PF04930">
    <property type="entry name" value="FUN14"/>
    <property type="match status" value="1"/>
</dbReference>
<dbReference type="InParanoid" id="A0A162U843"/>
<evidence type="ECO:0000256" key="1">
    <source>
        <dbReference type="ARBA" id="ARBA00004370"/>
    </source>
</evidence>
<keyword evidence="8" id="KW-1185">Reference proteome</keyword>
<sequence>MYRSTRVIRPASNAFALCTRVSTQGSLLPSPAIRQLTVHTRSLNSGSSFAFVANKQVSNTGSRSLSSSPLVGASKILALAVSSSMTGSVFFKKPVSCQGFATQNVGIGSAADALDALQQEAGITTKSNKKLIHKGEIAFGTVLGVCVGYLVKQAGKLVALAIGTGFVFLQYLSYNGFITVHWDRLEGGYKKGFDVDKDGRVTVKDLSSKWNKFIGFLTHNLQFKSTFLVGFYAGIRYG</sequence>
<comment type="similarity">
    <text evidence="2">Belongs to the FUN14 family.</text>
</comment>
<evidence type="ECO:0008006" key="9">
    <source>
        <dbReference type="Google" id="ProtNLM"/>
    </source>
</evidence>
<evidence type="ECO:0000256" key="3">
    <source>
        <dbReference type="ARBA" id="ARBA00022692"/>
    </source>
</evidence>
<protein>
    <recommendedName>
        <fullName evidence="9">EF-hand domain-containing protein</fullName>
    </recommendedName>
</protein>
<gene>
    <name evidence="7" type="ORF">PHYBLDRAFT_78171</name>
</gene>
<dbReference type="VEuPathDB" id="FungiDB:PHYBLDRAFT_78171"/>
<comment type="subcellular location">
    <subcellularLocation>
        <location evidence="1">Membrane</location>
    </subcellularLocation>
</comment>
<dbReference type="STRING" id="763407.A0A162U843"/>
<proteinExistence type="inferred from homology"/>
<evidence type="ECO:0000313" key="7">
    <source>
        <dbReference type="EMBL" id="OAD73143.1"/>
    </source>
</evidence>
<organism evidence="7 8">
    <name type="scientific">Phycomyces blakesleeanus (strain ATCC 8743b / DSM 1359 / FGSC 10004 / NBRC 33097 / NRRL 1555)</name>
    <dbReference type="NCBI Taxonomy" id="763407"/>
    <lineage>
        <taxon>Eukaryota</taxon>
        <taxon>Fungi</taxon>
        <taxon>Fungi incertae sedis</taxon>
        <taxon>Mucoromycota</taxon>
        <taxon>Mucoromycotina</taxon>
        <taxon>Mucoromycetes</taxon>
        <taxon>Mucorales</taxon>
        <taxon>Phycomycetaceae</taxon>
        <taxon>Phycomyces</taxon>
    </lineage>
</organism>
<dbReference type="AlphaFoldDB" id="A0A162U843"/>
<dbReference type="OrthoDB" id="163794at2759"/>
<evidence type="ECO:0000256" key="4">
    <source>
        <dbReference type="ARBA" id="ARBA00022989"/>
    </source>
</evidence>
<evidence type="ECO:0000256" key="2">
    <source>
        <dbReference type="ARBA" id="ARBA00009160"/>
    </source>
</evidence>
<keyword evidence="5 6" id="KW-0472">Membrane</keyword>
<dbReference type="InterPro" id="IPR007014">
    <property type="entry name" value="FUN14"/>
</dbReference>
<dbReference type="PANTHER" id="PTHR21346">
    <property type="entry name" value="FUN14 DOMAIN CONTAINING"/>
    <property type="match status" value="1"/>
</dbReference>
<accession>A0A162U843</accession>
<dbReference type="GeneID" id="29004244"/>
<evidence type="ECO:0000256" key="5">
    <source>
        <dbReference type="ARBA" id="ARBA00023136"/>
    </source>
</evidence>
<dbReference type="PROSITE" id="PS00018">
    <property type="entry name" value="EF_HAND_1"/>
    <property type="match status" value="1"/>
</dbReference>
<reference evidence="8" key="1">
    <citation type="submission" date="2015-06" db="EMBL/GenBank/DDBJ databases">
        <title>Expansion of signal transduction pathways in fungi by whole-genome duplication.</title>
        <authorList>
            <consortium name="DOE Joint Genome Institute"/>
            <person name="Corrochano L.M."/>
            <person name="Kuo A."/>
            <person name="Marcet-Houben M."/>
            <person name="Polaino S."/>
            <person name="Salamov A."/>
            <person name="Villalobos J.M."/>
            <person name="Alvarez M.I."/>
            <person name="Avalos J."/>
            <person name="Benito E.P."/>
            <person name="Benoit I."/>
            <person name="Burger G."/>
            <person name="Camino L.P."/>
            <person name="Canovas D."/>
            <person name="Cerda-Olmedo E."/>
            <person name="Cheng J.-F."/>
            <person name="Dominguez A."/>
            <person name="Elias M."/>
            <person name="Eslava A.P."/>
            <person name="Glaser F."/>
            <person name="Grimwood J."/>
            <person name="Gutierrez G."/>
            <person name="Heitman J."/>
            <person name="Henrissat B."/>
            <person name="Iturriaga E.A."/>
            <person name="Lang B.F."/>
            <person name="Lavin J.L."/>
            <person name="Lee S."/>
            <person name="Li W."/>
            <person name="Lindquist E."/>
            <person name="Lopez-Garcia S."/>
            <person name="Luque E.M."/>
            <person name="Marcos A.T."/>
            <person name="Martin J."/>
            <person name="McCluskey K."/>
            <person name="Medina H.R."/>
            <person name="Miralles-Duran A."/>
            <person name="Miyazaki A."/>
            <person name="Munoz-Torres E."/>
            <person name="Oguiza J.A."/>
            <person name="Ohm R."/>
            <person name="Olmedo M."/>
            <person name="Orejas M."/>
            <person name="Ortiz-Castellanos L."/>
            <person name="Pisabarro A.G."/>
            <person name="Rodriguez-Romero J."/>
            <person name="Ruiz-Herrera J."/>
            <person name="Ruiz-Vazquez R."/>
            <person name="Sanz C."/>
            <person name="Schackwitz W."/>
            <person name="Schmutz J."/>
            <person name="Shahriari M."/>
            <person name="Shelest E."/>
            <person name="Silva-Franco F."/>
            <person name="Soanes D."/>
            <person name="Syed K."/>
            <person name="Tagua V.G."/>
            <person name="Talbot N.J."/>
            <person name="Thon M."/>
            <person name="De vries R.P."/>
            <person name="Wiebenga A."/>
            <person name="Yadav J.S."/>
            <person name="Braun E.L."/>
            <person name="Baker S."/>
            <person name="Garre V."/>
            <person name="Horwitz B."/>
            <person name="Torres-Martinez S."/>
            <person name="Idnurm A."/>
            <person name="Herrera-Estrella A."/>
            <person name="Gabaldon T."/>
            <person name="Grigoriev I.V."/>
        </authorList>
    </citation>
    <scope>NUCLEOTIDE SEQUENCE [LARGE SCALE GENOMIC DNA]</scope>
    <source>
        <strain evidence="8">NRRL 1555(-)</strain>
    </source>
</reference>